<dbReference type="GeneID" id="114646303"/>
<reference evidence="6" key="3">
    <citation type="submission" date="2025-09" db="UniProtKB">
        <authorList>
            <consortium name="Ensembl"/>
        </authorList>
    </citation>
    <scope>IDENTIFICATION</scope>
</reference>
<evidence type="ECO:0000256" key="4">
    <source>
        <dbReference type="ARBA" id="ARBA00022553"/>
    </source>
</evidence>
<name>A0A8C4S184_ERPCA</name>
<comment type="subcellular location">
    <subcellularLocation>
        <location evidence="1">Cytoplasm</location>
    </subcellularLocation>
</comment>
<sequence>MFGSGSHLRMFEDDPFFADPFRAHSEHMHQMMRSFSDPFGRDPFLSITNGRERGRDFHGSSVALRDNHRVFDGQNPFALMDDLMSNRRSMFTDMHRNFENFSSEPNGHSFTSSSVMTYSKVGDKPAKVFQASSQMRQAPGGIKETRRAVRDSESGIQKMAVGHHIHDRAHIIEQSQNKKTGNREVNQEFVNLEENDAQTFDDEWQREIFKFMPSKPRSQLEAPKARKVQRAAIASTEDESRREKRRLKDQTSVKQTQFEDLNVNGSAVKNNKK</sequence>
<dbReference type="AlphaFoldDB" id="A0A8C4S184"/>
<dbReference type="Proteomes" id="UP000694620">
    <property type="component" value="Chromosome 2"/>
</dbReference>
<evidence type="ECO:0000313" key="6">
    <source>
        <dbReference type="Ensembl" id="ENSECRP00000010039.1"/>
    </source>
</evidence>
<evidence type="ECO:0000313" key="7">
    <source>
        <dbReference type="Proteomes" id="UP000694620"/>
    </source>
</evidence>
<dbReference type="GO" id="GO:0005737">
    <property type="term" value="C:cytoplasm"/>
    <property type="evidence" value="ECO:0007669"/>
    <property type="project" value="UniProtKB-SubCell"/>
</dbReference>
<keyword evidence="4" id="KW-0597">Phosphoprotein</keyword>
<feature type="compositionally biased region" description="Basic and acidic residues" evidence="5">
    <location>
        <begin position="238"/>
        <end position="251"/>
    </location>
</feature>
<evidence type="ECO:0000256" key="5">
    <source>
        <dbReference type="SAM" id="MobiDB-lite"/>
    </source>
</evidence>
<dbReference type="InterPro" id="IPR019376">
    <property type="entry name" value="Myeloid_leukemia_factor"/>
</dbReference>
<feature type="compositionally biased region" description="Polar residues" evidence="5">
    <location>
        <begin position="252"/>
        <end position="273"/>
    </location>
</feature>
<protein>
    <submittedName>
        <fullName evidence="6">Myeloid leukemia factor 1</fullName>
    </submittedName>
</protein>
<accession>A0A8C4S184</accession>
<feature type="region of interest" description="Disordered" evidence="5">
    <location>
        <begin position="215"/>
        <end position="273"/>
    </location>
</feature>
<dbReference type="CTD" id="4291"/>
<reference evidence="6" key="2">
    <citation type="submission" date="2025-08" db="UniProtKB">
        <authorList>
            <consortium name="Ensembl"/>
        </authorList>
    </citation>
    <scope>IDENTIFICATION</scope>
</reference>
<dbReference type="PANTHER" id="PTHR13105">
    <property type="entry name" value="MYELOID LEUKEMIA FACTOR"/>
    <property type="match status" value="1"/>
</dbReference>
<dbReference type="GeneTree" id="ENSGT00390000005023"/>
<evidence type="ECO:0000256" key="1">
    <source>
        <dbReference type="ARBA" id="ARBA00004496"/>
    </source>
</evidence>
<gene>
    <name evidence="6" type="primary">MLF1</name>
    <name evidence="6" type="synonym">mlf1</name>
</gene>
<proteinExistence type="inferred from homology"/>
<dbReference type="Pfam" id="PF10248">
    <property type="entry name" value="Mlf1IP"/>
    <property type="match status" value="1"/>
</dbReference>
<comment type="similarity">
    <text evidence="2">Belongs to the MLF family.</text>
</comment>
<evidence type="ECO:0000256" key="2">
    <source>
        <dbReference type="ARBA" id="ARBA00008332"/>
    </source>
</evidence>
<evidence type="ECO:0000256" key="3">
    <source>
        <dbReference type="ARBA" id="ARBA00022490"/>
    </source>
</evidence>
<dbReference type="OrthoDB" id="8707547at2759"/>
<dbReference type="RefSeq" id="XP_028650268.1">
    <property type="nucleotide sequence ID" value="XM_028794435.2"/>
</dbReference>
<dbReference type="Ensembl" id="ENSECRT00000010205.1">
    <property type="protein sequence ID" value="ENSECRP00000010039.1"/>
    <property type="gene ID" value="ENSECRG00000006705.1"/>
</dbReference>
<keyword evidence="3" id="KW-0963">Cytoplasm</keyword>
<keyword evidence="7" id="KW-1185">Reference proteome</keyword>
<organism evidence="6 7">
    <name type="scientific">Erpetoichthys calabaricus</name>
    <name type="common">Rope fish</name>
    <name type="synonym">Calamoichthys calabaricus</name>
    <dbReference type="NCBI Taxonomy" id="27687"/>
    <lineage>
        <taxon>Eukaryota</taxon>
        <taxon>Metazoa</taxon>
        <taxon>Chordata</taxon>
        <taxon>Craniata</taxon>
        <taxon>Vertebrata</taxon>
        <taxon>Euteleostomi</taxon>
        <taxon>Actinopterygii</taxon>
        <taxon>Polypteriformes</taxon>
        <taxon>Polypteridae</taxon>
        <taxon>Erpetoichthys</taxon>
    </lineage>
</organism>
<reference evidence="6" key="1">
    <citation type="submission" date="2021-06" db="EMBL/GenBank/DDBJ databases">
        <authorList>
            <consortium name="Wellcome Sanger Institute Data Sharing"/>
        </authorList>
    </citation>
    <scope>NUCLEOTIDE SEQUENCE [LARGE SCALE GENOMIC DNA]</scope>
</reference>